<evidence type="ECO:0000256" key="1">
    <source>
        <dbReference type="SAM" id="MobiDB-lite"/>
    </source>
</evidence>
<reference evidence="5" key="1">
    <citation type="journal article" date="2019" name="Int. J. Syst. Evol. Microbiol.">
        <title>The Global Catalogue of Microorganisms (GCM) 10K type strain sequencing project: providing services to taxonomists for standard genome sequencing and annotation.</title>
        <authorList>
            <consortium name="The Broad Institute Genomics Platform"/>
            <consortium name="The Broad Institute Genome Sequencing Center for Infectious Disease"/>
            <person name="Wu L."/>
            <person name="Ma J."/>
        </authorList>
    </citation>
    <scope>NUCLEOTIDE SEQUENCE [LARGE SCALE GENOMIC DNA]</scope>
    <source>
        <strain evidence="5">JCM 18302</strain>
    </source>
</reference>
<dbReference type="PANTHER" id="PTHR34580">
    <property type="match status" value="1"/>
</dbReference>
<dbReference type="PROSITE" id="PS52050">
    <property type="entry name" value="WYL"/>
    <property type="match status" value="1"/>
</dbReference>
<sequence length="388" mass="42119">MQHLAAASTTVELLITARPPTPSGRARRGTPPIADGGSRARVPAGRPRDARARSYDAGVSSARAERLVNLVLCLLSTRQFLTAERIRQIVPGYADARGDEAFFRMFERDKAELRELGVPLETGRLSSFDPVDGYRIARQDYELGEIHLEPDEAAAVALAARLWDSPELAMPAHSALVKLRAAGVEVDEEQGRVQPRVRGADPAFAPLLAAVRAGRAVTFDHQRGGVGGPVQRRTVEPWGVVSWRGRWYLCCYDRDRAAPRCFRVSRIMEPVSAIGPAGAVQVPEGVDLMGMVREGVDPPPATDTARVWIADGRAHGLRRLGRVVGRHTRAGRVGDEVELDLRNVETLARWVAGHGPDVAVLGPQRLADAVRANWAASVAAHTEPLART</sequence>
<name>A0ABP9NFL9_9PSEU</name>
<evidence type="ECO:0000259" key="3">
    <source>
        <dbReference type="Pfam" id="PF25583"/>
    </source>
</evidence>
<evidence type="ECO:0000313" key="5">
    <source>
        <dbReference type="Proteomes" id="UP001500804"/>
    </source>
</evidence>
<proteinExistence type="predicted"/>
<evidence type="ECO:0000259" key="2">
    <source>
        <dbReference type="Pfam" id="PF13280"/>
    </source>
</evidence>
<dbReference type="Pfam" id="PF25583">
    <property type="entry name" value="WCX"/>
    <property type="match status" value="1"/>
</dbReference>
<dbReference type="InterPro" id="IPR051534">
    <property type="entry name" value="CBASS_pafABC_assoc_protein"/>
</dbReference>
<feature type="region of interest" description="Disordered" evidence="1">
    <location>
        <begin position="1"/>
        <end position="54"/>
    </location>
</feature>
<keyword evidence="5" id="KW-1185">Reference proteome</keyword>
<feature type="domain" description="WCX" evidence="3">
    <location>
        <begin position="304"/>
        <end position="375"/>
    </location>
</feature>
<gene>
    <name evidence="4" type="ORF">GCM10023320_19270</name>
</gene>
<evidence type="ECO:0000313" key="4">
    <source>
        <dbReference type="EMBL" id="GAA5117226.1"/>
    </source>
</evidence>
<dbReference type="InterPro" id="IPR026881">
    <property type="entry name" value="WYL_dom"/>
</dbReference>
<dbReference type="PANTHER" id="PTHR34580:SF3">
    <property type="entry name" value="PROTEIN PAFB"/>
    <property type="match status" value="1"/>
</dbReference>
<comment type="caution">
    <text evidence="4">The sequence shown here is derived from an EMBL/GenBank/DDBJ whole genome shotgun (WGS) entry which is preliminary data.</text>
</comment>
<dbReference type="Pfam" id="PF13280">
    <property type="entry name" value="WYL"/>
    <property type="match status" value="1"/>
</dbReference>
<organism evidence="4 5">
    <name type="scientific">Pseudonocardia adelaidensis</name>
    <dbReference type="NCBI Taxonomy" id="648754"/>
    <lineage>
        <taxon>Bacteria</taxon>
        <taxon>Bacillati</taxon>
        <taxon>Actinomycetota</taxon>
        <taxon>Actinomycetes</taxon>
        <taxon>Pseudonocardiales</taxon>
        <taxon>Pseudonocardiaceae</taxon>
        <taxon>Pseudonocardia</taxon>
    </lineage>
</organism>
<dbReference type="InterPro" id="IPR057727">
    <property type="entry name" value="WCX_dom"/>
</dbReference>
<feature type="domain" description="WYL" evidence="2">
    <location>
        <begin position="203"/>
        <end position="268"/>
    </location>
</feature>
<protein>
    <submittedName>
        <fullName evidence="4">WYL domain-containing protein</fullName>
    </submittedName>
</protein>
<dbReference type="Proteomes" id="UP001500804">
    <property type="component" value="Unassembled WGS sequence"/>
</dbReference>
<dbReference type="EMBL" id="BAABJO010000006">
    <property type="protein sequence ID" value="GAA5117226.1"/>
    <property type="molecule type" value="Genomic_DNA"/>
</dbReference>
<accession>A0ABP9NFL9</accession>